<evidence type="ECO:0000256" key="10">
    <source>
        <dbReference type="SAM" id="Phobius"/>
    </source>
</evidence>
<dbReference type="GO" id="GO:0005886">
    <property type="term" value="C:plasma membrane"/>
    <property type="evidence" value="ECO:0007669"/>
    <property type="project" value="UniProtKB-SubCell"/>
</dbReference>
<dbReference type="GO" id="GO:0042910">
    <property type="term" value="F:xenobiotic transmembrane transporter activity"/>
    <property type="evidence" value="ECO:0007669"/>
    <property type="project" value="InterPro"/>
</dbReference>
<keyword evidence="3" id="KW-0050">Antiport</keyword>
<keyword evidence="8 10" id="KW-0472">Membrane</keyword>
<dbReference type="EMBL" id="QGDO01000004">
    <property type="protein sequence ID" value="PWJ40869.1"/>
    <property type="molecule type" value="Genomic_DNA"/>
</dbReference>
<dbReference type="Pfam" id="PF01554">
    <property type="entry name" value="MatE"/>
    <property type="match status" value="2"/>
</dbReference>
<dbReference type="PIRSF" id="PIRSF006603">
    <property type="entry name" value="DinF"/>
    <property type="match status" value="1"/>
</dbReference>
<evidence type="ECO:0000256" key="2">
    <source>
        <dbReference type="ARBA" id="ARBA00022448"/>
    </source>
</evidence>
<gene>
    <name evidence="11" type="ORF">BC781_104129</name>
</gene>
<protein>
    <recommendedName>
        <fullName evidence="9">Multidrug-efflux transporter</fullName>
    </recommendedName>
</protein>
<feature type="transmembrane region" description="Helical" evidence="10">
    <location>
        <begin position="345"/>
        <end position="364"/>
    </location>
</feature>
<feature type="transmembrane region" description="Helical" evidence="10">
    <location>
        <begin position="40"/>
        <end position="60"/>
    </location>
</feature>
<organism evidence="11 12">
    <name type="scientific">Sediminitomix flava</name>
    <dbReference type="NCBI Taxonomy" id="379075"/>
    <lineage>
        <taxon>Bacteria</taxon>
        <taxon>Pseudomonadati</taxon>
        <taxon>Bacteroidota</taxon>
        <taxon>Cytophagia</taxon>
        <taxon>Cytophagales</taxon>
        <taxon>Flammeovirgaceae</taxon>
        <taxon>Sediminitomix</taxon>
    </lineage>
</organism>
<evidence type="ECO:0000256" key="5">
    <source>
        <dbReference type="ARBA" id="ARBA00022692"/>
    </source>
</evidence>
<comment type="caution">
    <text evidence="11">The sequence shown here is derived from an EMBL/GenBank/DDBJ whole genome shotgun (WGS) entry which is preliminary data.</text>
</comment>
<evidence type="ECO:0000256" key="7">
    <source>
        <dbReference type="ARBA" id="ARBA00023065"/>
    </source>
</evidence>
<keyword evidence="12" id="KW-1185">Reference proteome</keyword>
<dbReference type="InterPro" id="IPR002528">
    <property type="entry name" value="MATE_fam"/>
</dbReference>
<keyword evidence="2" id="KW-0813">Transport</keyword>
<dbReference type="NCBIfam" id="TIGR00797">
    <property type="entry name" value="matE"/>
    <property type="match status" value="1"/>
</dbReference>
<feature type="transmembrane region" description="Helical" evidence="10">
    <location>
        <begin position="187"/>
        <end position="208"/>
    </location>
</feature>
<evidence type="ECO:0000256" key="3">
    <source>
        <dbReference type="ARBA" id="ARBA00022449"/>
    </source>
</evidence>
<evidence type="ECO:0000313" key="11">
    <source>
        <dbReference type="EMBL" id="PWJ40869.1"/>
    </source>
</evidence>
<evidence type="ECO:0000256" key="6">
    <source>
        <dbReference type="ARBA" id="ARBA00022989"/>
    </source>
</evidence>
<dbReference type="GO" id="GO:0006811">
    <property type="term" value="P:monoatomic ion transport"/>
    <property type="evidence" value="ECO:0007669"/>
    <property type="project" value="UniProtKB-KW"/>
</dbReference>
<keyword evidence="4" id="KW-1003">Cell membrane</keyword>
<dbReference type="CDD" id="cd13131">
    <property type="entry name" value="MATE_NorM_like"/>
    <property type="match status" value="1"/>
</dbReference>
<feature type="transmembrane region" description="Helical" evidence="10">
    <location>
        <begin position="269"/>
        <end position="294"/>
    </location>
</feature>
<evidence type="ECO:0000256" key="4">
    <source>
        <dbReference type="ARBA" id="ARBA00022475"/>
    </source>
</evidence>
<feature type="transmembrane region" description="Helical" evidence="10">
    <location>
        <begin position="116"/>
        <end position="138"/>
    </location>
</feature>
<keyword evidence="7" id="KW-0406">Ion transport</keyword>
<feature type="transmembrane region" description="Helical" evidence="10">
    <location>
        <begin position="414"/>
        <end position="433"/>
    </location>
</feature>
<sequence length="482" mass="52805">MIAPFPLRQARKETVKNTKASNLENRRVGFRDYISQYKRIMALGLPVLLAQAGQIMVGIVDNVMIGHIGETELAAASFTNTIFNIALIFGMGFSFAMTPIIGMAKGEENDKAVDSGLWNGMIANLAIGVVLTLAMLLLSLGVNHMGQPESILPMAKEYLYILILSLMPLMFFYASKQFSEGISDTKTSMQIILTANVFNIIGNYLLIYGKFGFPELGLAGAGWATTASRFLMALLYIIVFLKRKSYQKYTLALSPTLTAKKEIKKAFQLGLPIGGQLVMVASAFGMTTIMMGWLGETALAAHQVVISLSTLGFMIYQGVSVSTTIEVSNGYGRKDLEGMSTSVKASVHIIILLALLSASIFYTFREQLPSFYTNELGVIAQAIPFMMILAIYQLPDALSIIYQAALRGVADVKVPAMITFISYFIIGIPSSYLLAFKFDMGPSGIWWGLPIGLSIAAILEGCRYYLIMRRLEYRKIGEKVAA</sequence>
<accession>A0A315Z8V0</accession>
<dbReference type="AlphaFoldDB" id="A0A315Z8V0"/>
<evidence type="ECO:0000256" key="9">
    <source>
        <dbReference type="ARBA" id="ARBA00031636"/>
    </source>
</evidence>
<feature type="transmembrane region" description="Helical" evidence="10">
    <location>
        <begin position="80"/>
        <end position="104"/>
    </location>
</feature>
<dbReference type="Proteomes" id="UP000245535">
    <property type="component" value="Unassembled WGS sequence"/>
</dbReference>
<keyword evidence="6 10" id="KW-1133">Transmembrane helix</keyword>
<dbReference type="GO" id="GO:0015297">
    <property type="term" value="F:antiporter activity"/>
    <property type="evidence" value="ECO:0007669"/>
    <property type="project" value="UniProtKB-KW"/>
</dbReference>
<proteinExistence type="predicted"/>
<reference evidence="11 12" key="1">
    <citation type="submission" date="2018-03" db="EMBL/GenBank/DDBJ databases">
        <title>Genomic Encyclopedia of Archaeal and Bacterial Type Strains, Phase II (KMG-II): from individual species to whole genera.</title>
        <authorList>
            <person name="Goeker M."/>
        </authorList>
    </citation>
    <scope>NUCLEOTIDE SEQUENCE [LARGE SCALE GENOMIC DNA]</scope>
    <source>
        <strain evidence="11 12">DSM 28229</strain>
    </source>
</reference>
<comment type="subcellular location">
    <subcellularLocation>
        <location evidence="1">Cell membrane</location>
        <topology evidence="1">Multi-pass membrane protein</topology>
    </subcellularLocation>
</comment>
<dbReference type="PANTHER" id="PTHR43298:SF2">
    <property type="entry name" value="FMN_FAD EXPORTER YEEO-RELATED"/>
    <property type="match status" value="1"/>
</dbReference>
<name>A0A315Z8V0_SEDFL</name>
<feature type="transmembrane region" description="Helical" evidence="10">
    <location>
        <begin position="220"/>
        <end position="241"/>
    </location>
</feature>
<evidence type="ECO:0000313" key="12">
    <source>
        <dbReference type="Proteomes" id="UP000245535"/>
    </source>
</evidence>
<dbReference type="OrthoDB" id="9780160at2"/>
<dbReference type="InterPro" id="IPR048279">
    <property type="entry name" value="MdtK-like"/>
</dbReference>
<evidence type="ECO:0000256" key="1">
    <source>
        <dbReference type="ARBA" id="ARBA00004651"/>
    </source>
</evidence>
<feature type="transmembrane region" description="Helical" evidence="10">
    <location>
        <begin position="300"/>
        <end position="325"/>
    </location>
</feature>
<feature type="transmembrane region" description="Helical" evidence="10">
    <location>
        <begin position="376"/>
        <end position="394"/>
    </location>
</feature>
<dbReference type="InterPro" id="IPR050222">
    <property type="entry name" value="MATE_MdtK"/>
</dbReference>
<feature type="transmembrane region" description="Helical" evidence="10">
    <location>
        <begin position="158"/>
        <end position="175"/>
    </location>
</feature>
<dbReference type="PANTHER" id="PTHR43298">
    <property type="entry name" value="MULTIDRUG RESISTANCE PROTEIN NORM-RELATED"/>
    <property type="match status" value="1"/>
</dbReference>
<feature type="transmembrane region" description="Helical" evidence="10">
    <location>
        <begin position="445"/>
        <end position="466"/>
    </location>
</feature>
<evidence type="ECO:0000256" key="8">
    <source>
        <dbReference type="ARBA" id="ARBA00023136"/>
    </source>
</evidence>
<keyword evidence="5 10" id="KW-0812">Transmembrane</keyword>